<dbReference type="CDD" id="cd05911">
    <property type="entry name" value="Firefly_Luc_like"/>
    <property type="match status" value="1"/>
</dbReference>
<dbReference type="Gene3D" id="3.40.50.12780">
    <property type="entry name" value="N-terminal domain of ligase-like"/>
    <property type="match status" value="1"/>
</dbReference>
<evidence type="ECO:0000259" key="6">
    <source>
        <dbReference type="Pfam" id="PF00501"/>
    </source>
</evidence>
<organism evidence="8 9">
    <name type="scientific">Lepraria neglecta</name>
    <dbReference type="NCBI Taxonomy" id="209136"/>
    <lineage>
        <taxon>Eukaryota</taxon>
        <taxon>Fungi</taxon>
        <taxon>Dikarya</taxon>
        <taxon>Ascomycota</taxon>
        <taxon>Pezizomycotina</taxon>
        <taxon>Lecanoromycetes</taxon>
        <taxon>OSLEUM clade</taxon>
        <taxon>Lecanoromycetidae</taxon>
        <taxon>Lecanorales</taxon>
        <taxon>Lecanorineae</taxon>
        <taxon>Stereocaulaceae</taxon>
        <taxon>Lepraria</taxon>
    </lineage>
</organism>
<protein>
    <recommendedName>
        <fullName evidence="10">Acetyl-CoA synthetase-like protein</fullName>
    </recommendedName>
</protein>
<evidence type="ECO:0000256" key="5">
    <source>
        <dbReference type="ARBA" id="ARBA00022840"/>
    </source>
</evidence>
<evidence type="ECO:0000313" key="9">
    <source>
        <dbReference type="Proteomes" id="UP001276659"/>
    </source>
</evidence>
<evidence type="ECO:0000256" key="3">
    <source>
        <dbReference type="ARBA" id="ARBA00022598"/>
    </source>
</evidence>
<keyword evidence="3" id="KW-0436">Ligase</keyword>
<reference evidence="8" key="1">
    <citation type="submission" date="2022-11" db="EMBL/GenBank/DDBJ databases">
        <title>Chromosomal genome sequence assembly and mating type (MAT) locus characterization of the leprose asexual lichenized fungus Lepraria neglecta (Nyl.) Erichsen.</title>
        <authorList>
            <person name="Allen J.L."/>
            <person name="Pfeffer B."/>
        </authorList>
    </citation>
    <scope>NUCLEOTIDE SEQUENCE</scope>
    <source>
        <strain evidence="8">Allen 5258</strain>
    </source>
</reference>
<dbReference type="Pfam" id="PF13193">
    <property type="entry name" value="AMP-binding_C"/>
    <property type="match status" value="1"/>
</dbReference>
<evidence type="ECO:0000256" key="4">
    <source>
        <dbReference type="ARBA" id="ARBA00022741"/>
    </source>
</evidence>
<dbReference type="Gene3D" id="3.30.300.30">
    <property type="match status" value="1"/>
</dbReference>
<dbReference type="Proteomes" id="UP001276659">
    <property type="component" value="Unassembled WGS sequence"/>
</dbReference>
<evidence type="ECO:0000313" key="8">
    <source>
        <dbReference type="EMBL" id="KAK3177946.1"/>
    </source>
</evidence>
<dbReference type="InterPro" id="IPR025110">
    <property type="entry name" value="AMP-bd_C"/>
</dbReference>
<comment type="similarity">
    <text evidence="2">Belongs to the ATP-dependent AMP-binding enzyme family.</text>
</comment>
<keyword evidence="9" id="KW-1185">Reference proteome</keyword>
<dbReference type="InterPro" id="IPR042099">
    <property type="entry name" value="ANL_N_sf"/>
</dbReference>
<evidence type="ECO:0008006" key="10">
    <source>
        <dbReference type="Google" id="ProtNLM"/>
    </source>
</evidence>
<dbReference type="GO" id="GO:0019748">
    <property type="term" value="P:secondary metabolic process"/>
    <property type="evidence" value="ECO:0007669"/>
    <property type="project" value="TreeGrafter"/>
</dbReference>
<dbReference type="SUPFAM" id="SSF56801">
    <property type="entry name" value="Acetyl-CoA synthetase-like"/>
    <property type="match status" value="1"/>
</dbReference>
<dbReference type="Pfam" id="PF00501">
    <property type="entry name" value="AMP-binding"/>
    <property type="match status" value="1"/>
</dbReference>
<keyword evidence="5" id="KW-0067">ATP-binding</keyword>
<proteinExistence type="inferred from homology"/>
<gene>
    <name evidence="8" type="ORF">OEA41_000078</name>
</gene>
<keyword evidence="4" id="KW-0547">Nucleotide-binding</keyword>
<dbReference type="AlphaFoldDB" id="A0AAD9ZF74"/>
<comment type="pathway">
    <text evidence="1">Secondary metabolite biosynthesis.</text>
</comment>
<dbReference type="GO" id="GO:0005524">
    <property type="term" value="F:ATP binding"/>
    <property type="evidence" value="ECO:0007669"/>
    <property type="project" value="UniProtKB-KW"/>
</dbReference>
<feature type="domain" description="AMP-dependent synthetase/ligase" evidence="6">
    <location>
        <begin position="36"/>
        <end position="397"/>
    </location>
</feature>
<evidence type="ECO:0000259" key="7">
    <source>
        <dbReference type="Pfam" id="PF13193"/>
    </source>
</evidence>
<dbReference type="InterPro" id="IPR000873">
    <property type="entry name" value="AMP-dep_synth/lig_dom"/>
</dbReference>
<dbReference type="EMBL" id="JASNWA010000003">
    <property type="protein sequence ID" value="KAK3177946.1"/>
    <property type="molecule type" value="Genomic_DNA"/>
</dbReference>
<dbReference type="PANTHER" id="PTHR24096">
    <property type="entry name" value="LONG-CHAIN-FATTY-ACID--COA LIGASE"/>
    <property type="match status" value="1"/>
</dbReference>
<dbReference type="PANTHER" id="PTHR24096:SF317">
    <property type="entry name" value="ADENYLATE-FORMING ENZYME AFEA"/>
    <property type="match status" value="1"/>
</dbReference>
<evidence type="ECO:0000256" key="2">
    <source>
        <dbReference type="ARBA" id="ARBA00006432"/>
    </source>
</evidence>
<name>A0AAD9ZF74_9LECA</name>
<sequence length="671" mass="74650">MASSEYLDLQDDVSQMDLVSWTFANLENEDYEQGKKIYINADDPCQSISASEARIMVRKLVAGFKAVGLQSGDCVCVHAFNNIMYTMLFLGIIGAGGRFTGSNPAYTTNELSHHIQNTKARFVITESEFLPTVVNLATQASEVPASNVFVLDTPSQETLHCRPLQELLRHGEEDWVTFSHEDEAKDTTAALLSTSGTTGLPKAAMISHYSCVVENMVLADSKHKPYNVSRLISLPEFHAFAFPVAHLSPLREGIPTYIMRRFEMQRYLNFIEQYQITETPMVPAIMTAILKMPPSWHGKLQSLRLVWSAGAPLDQRTQDQMYRLLVPSARVVQVWGMTEAGWITTFLWPEKDHTGSVGRLLPGVEAKLVGEDGNPVEKDNEKAEISIRSPLVMQRYLGNDEATYNALDADGWLKTGDIGYQEQGKFYIVDRKKEMIKVRGWQVSPAELEAVLMIHTEILEAAVIGTSNPNANGDTEVPRAYIVKVPESDLSESDVKTHMAVYLAKYKSLNGGIVFTDRIPRTSTGKIDRKSLKERAKLESKDAHIKTLVLTAFSSLRRTRQLSYEEPRTATASSYGSDGVLPVSPITTMSDYSDPDGERQQAARASKYYHYGMYNNTSHQEHTLMSLSLSEEIAALVEGTETGTIVQAKAEHGLLDDVGEEFEDVLNAPKS</sequence>
<feature type="domain" description="AMP-binding enzyme C-terminal" evidence="7">
    <location>
        <begin position="447"/>
        <end position="526"/>
    </location>
</feature>
<dbReference type="GO" id="GO:0016405">
    <property type="term" value="F:CoA-ligase activity"/>
    <property type="evidence" value="ECO:0007669"/>
    <property type="project" value="TreeGrafter"/>
</dbReference>
<comment type="caution">
    <text evidence="8">The sequence shown here is derived from an EMBL/GenBank/DDBJ whole genome shotgun (WGS) entry which is preliminary data.</text>
</comment>
<accession>A0AAD9ZF74</accession>
<evidence type="ECO:0000256" key="1">
    <source>
        <dbReference type="ARBA" id="ARBA00005179"/>
    </source>
</evidence>
<dbReference type="InterPro" id="IPR045851">
    <property type="entry name" value="AMP-bd_C_sf"/>
</dbReference>